<reference evidence="1" key="1">
    <citation type="submission" date="2021-02" db="EMBL/GenBank/DDBJ databases">
        <authorList>
            <person name="Nowell W R."/>
        </authorList>
    </citation>
    <scope>NUCLEOTIDE SEQUENCE</scope>
    <source>
        <strain evidence="1">Ploen Becks lab</strain>
    </source>
</reference>
<accession>A0A814KD90</accession>
<proteinExistence type="predicted"/>
<keyword evidence="2" id="KW-1185">Reference proteome</keyword>
<organism evidence="1 2">
    <name type="scientific">Brachionus calyciflorus</name>
    <dbReference type="NCBI Taxonomy" id="104777"/>
    <lineage>
        <taxon>Eukaryota</taxon>
        <taxon>Metazoa</taxon>
        <taxon>Spiralia</taxon>
        <taxon>Gnathifera</taxon>
        <taxon>Rotifera</taxon>
        <taxon>Eurotatoria</taxon>
        <taxon>Monogononta</taxon>
        <taxon>Pseudotrocha</taxon>
        <taxon>Ploima</taxon>
        <taxon>Brachionidae</taxon>
        <taxon>Brachionus</taxon>
    </lineage>
</organism>
<dbReference type="Proteomes" id="UP000663879">
    <property type="component" value="Unassembled WGS sequence"/>
</dbReference>
<evidence type="ECO:0000313" key="2">
    <source>
        <dbReference type="Proteomes" id="UP000663879"/>
    </source>
</evidence>
<name>A0A814KD90_9BILA</name>
<protein>
    <submittedName>
        <fullName evidence="1">Uncharacterized protein</fullName>
    </submittedName>
</protein>
<dbReference type="PANTHER" id="PTHR33266:SF1">
    <property type="entry name" value="F-BOX DOMAIN-CONTAINING PROTEIN"/>
    <property type="match status" value="1"/>
</dbReference>
<evidence type="ECO:0000313" key="1">
    <source>
        <dbReference type="EMBL" id="CAF1049329.1"/>
    </source>
</evidence>
<dbReference type="EMBL" id="CAJNOC010005325">
    <property type="protein sequence ID" value="CAF1049329.1"/>
    <property type="molecule type" value="Genomic_DNA"/>
</dbReference>
<comment type="caution">
    <text evidence="1">The sequence shown here is derived from an EMBL/GenBank/DDBJ whole genome shotgun (WGS) entry which is preliminary data.</text>
</comment>
<dbReference type="OrthoDB" id="6484170at2759"/>
<dbReference type="AlphaFoldDB" id="A0A814KD90"/>
<sequence>MSIRLEELLKDSLSKNFKTNLQLELNPSKYLKEQLVEMMKSWNYKYRGPYAVLEQSNGFGKTKACLGLVDEECYVVYCNLGDKKSMGYPKRSSIADKFIFDWCSESYYNRYFNAFIDLLNTTEISCLDFFEKYNELDGHYSKTVEDLVEYQIRNSEYDRSISFYKGIKPLIFVFDEASYLLKVNDFRGSKTHFDVLRNTLSKLSNNIFVLFVNMFTISSNFNTKRDLDPSARNAYSSLYELEPIYLLPNWDLYADQVKIEKIDDSVKFENICMYGRPLWGSLLQTWLNSGNKYNSLSYKEWNNLALNGLTGGKMTESLNSNDILAVVGCRLGVIQPKSISRRQELVANNMAVCVYVKNSEYLFDIVYPSEPILAEAAAYVMHSIGYDKIVESLIESLKYSLISINDKAGLIAKLILLIAMDKAGKDIRNNMPFLCLNVVQVGFFLQKLYGKCDENCGNETNNWTCSSQNMKCVLKLVNEQLQDPDTLLNGYVNFNHFVQSKRNMSEAPLLPALKRCAAFQCKQNEKSINFVIPVCLNKDNLESISAIMVKVKLNNNPKNLENKSFVEYAFTEMSEDFDPYKGFLVLYMQLGQPKNKTSFISSLKPREDNEFNKYQAIIYSQGISHEMFSILESGLDEKLVTLSQAEESPFSRGEILNKKIYDSIFSL</sequence>
<dbReference type="PANTHER" id="PTHR33266">
    <property type="entry name" value="CHROMOSOME 15, WHOLE GENOME SHOTGUN SEQUENCE"/>
    <property type="match status" value="1"/>
</dbReference>
<gene>
    <name evidence="1" type="ORF">OXX778_LOCUS18745</name>
</gene>